<protein>
    <recommendedName>
        <fullName evidence="3">UspA domain-containing protein</fullName>
    </recommendedName>
</protein>
<dbReference type="AlphaFoldDB" id="A0AAD5UGY7"/>
<evidence type="ECO:0000313" key="5">
    <source>
        <dbReference type="Proteomes" id="UP001210925"/>
    </source>
</evidence>
<dbReference type="SUPFAM" id="SSF52058">
    <property type="entry name" value="L domain-like"/>
    <property type="match status" value="1"/>
</dbReference>
<evidence type="ECO:0000256" key="2">
    <source>
        <dbReference type="ARBA" id="ARBA00022737"/>
    </source>
</evidence>
<dbReference type="Gene3D" id="3.80.10.10">
    <property type="entry name" value="Ribonuclease Inhibitor"/>
    <property type="match status" value="1"/>
</dbReference>
<dbReference type="InterPro" id="IPR032675">
    <property type="entry name" value="LRR_dom_sf"/>
</dbReference>
<dbReference type="InterPro" id="IPR006015">
    <property type="entry name" value="Universal_stress_UspA"/>
</dbReference>
<dbReference type="EMBL" id="JADGKB010000068">
    <property type="protein sequence ID" value="KAJ3255303.1"/>
    <property type="molecule type" value="Genomic_DNA"/>
</dbReference>
<dbReference type="Proteomes" id="UP001210925">
    <property type="component" value="Unassembled WGS sequence"/>
</dbReference>
<dbReference type="Pfam" id="PF00582">
    <property type="entry name" value="Usp"/>
    <property type="match status" value="1"/>
</dbReference>
<dbReference type="CDD" id="cd23659">
    <property type="entry name" value="USP_At3g01520-like"/>
    <property type="match status" value="1"/>
</dbReference>
<gene>
    <name evidence="4" type="ORF">HK103_006326</name>
</gene>
<dbReference type="InterPro" id="IPR014729">
    <property type="entry name" value="Rossmann-like_a/b/a_fold"/>
</dbReference>
<sequence length="375" mass="42984">MVNKKLPPGDYEALPLCTIIGEQKKAQIEMLIEVGKFFQAKDIHVDAIAVNGDARQEIERVIENDSPDLVIIGSRGLGAVSRVLLGSVSEHVIHHSPTTILDLGFTKRVSFNYELLNLVTLDLTGNQLEYFDASSYPSLQYLFLARNKLNSIKLKKLELLNISFNKIKELKEIDIAHLSANNNQISSISIINCKYLDLSNNKLGEFNQSIELDYVDLSGNPLKGLQIHPKTKYITDIVKSNSQETLNEEPVKVDVEKVKRTIHPNIYSYFCSRNHFGQYESRIKDLLPHLSIEILDFVETCLINKILCTKQTIYKINVIEESRRVLEDNGYRLERLKQVLEMYFMDKCKIEEYLNDHELVIDKHFLSKLVSKNKA</sequence>
<evidence type="ECO:0000313" key="4">
    <source>
        <dbReference type="EMBL" id="KAJ3255303.1"/>
    </source>
</evidence>
<organism evidence="4 5">
    <name type="scientific">Boothiomyces macroporosus</name>
    <dbReference type="NCBI Taxonomy" id="261099"/>
    <lineage>
        <taxon>Eukaryota</taxon>
        <taxon>Fungi</taxon>
        <taxon>Fungi incertae sedis</taxon>
        <taxon>Chytridiomycota</taxon>
        <taxon>Chytridiomycota incertae sedis</taxon>
        <taxon>Chytridiomycetes</taxon>
        <taxon>Rhizophydiales</taxon>
        <taxon>Terramycetaceae</taxon>
        <taxon>Boothiomyces</taxon>
    </lineage>
</organism>
<accession>A0AAD5UGY7</accession>
<dbReference type="PANTHER" id="PTHR15454">
    <property type="entry name" value="NISCHARIN RELATED"/>
    <property type="match status" value="1"/>
</dbReference>
<evidence type="ECO:0000259" key="3">
    <source>
        <dbReference type="Pfam" id="PF00582"/>
    </source>
</evidence>
<evidence type="ECO:0000256" key="1">
    <source>
        <dbReference type="ARBA" id="ARBA00022614"/>
    </source>
</evidence>
<name>A0AAD5UGY7_9FUNG</name>
<keyword evidence="1" id="KW-0433">Leucine-rich repeat</keyword>
<proteinExistence type="predicted"/>
<keyword evidence="5" id="KW-1185">Reference proteome</keyword>
<dbReference type="PRINTS" id="PR01438">
    <property type="entry name" value="UNVRSLSTRESS"/>
</dbReference>
<dbReference type="SUPFAM" id="SSF52402">
    <property type="entry name" value="Adenine nucleotide alpha hydrolases-like"/>
    <property type="match status" value="1"/>
</dbReference>
<dbReference type="GO" id="GO:0005737">
    <property type="term" value="C:cytoplasm"/>
    <property type="evidence" value="ECO:0007669"/>
    <property type="project" value="TreeGrafter"/>
</dbReference>
<dbReference type="Gene3D" id="3.40.50.620">
    <property type="entry name" value="HUPs"/>
    <property type="match status" value="1"/>
</dbReference>
<keyword evidence="2" id="KW-0677">Repeat</keyword>
<comment type="caution">
    <text evidence="4">The sequence shown here is derived from an EMBL/GenBank/DDBJ whole genome shotgun (WGS) entry which is preliminary data.</text>
</comment>
<feature type="domain" description="UspA" evidence="3">
    <location>
        <begin position="35"/>
        <end position="100"/>
    </location>
</feature>
<reference evidence="4" key="1">
    <citation type="submission" date="2020-05" db="EMBL/GenBank/DDBJ databases">
        <title>Phylogenomic resolution of chytrid fungi.</title>
        <authorList>
            <person name="Stajich J.E."/>
            <person name="Amses K."/>
            <person name="Simmons R."/>
            <person name="Seto K."/>
            <person name="Myers J."/>
            <person name="Bonds A."/>
            <person name="Quandt C.A."/>
            <person name="Barry K."/>
            <person name="Liu P."/>
            <person name="Grigoriev I."/>
            <person name="Longcore J.E."/>
            <person name="James T.Y."/>
        </authorList>
    </citation>
    <scope>NUCLEOTIDE SEQUENCE</scope>
    <source>
        <strain evidence="4">PLAUS21</strain>
    </source>
</reference>
<dbReference type="InterPro" id="IPR006016">
    <property type="entry name" value="UspA"/>
</dbReference>
<dbReference type="PANTHER" id="PTHR15454:SF56">
    <property type="entry name" value="PROTEIN PHOSPHATASE 1 REGULATORY SUBUNIT 7-RELATED"/>
    <property type="match status" value="1"/>
</dbReference>